<dbReference type="GO" id="GO:0000287">
    <property type="term" value="F:magnesium ion binding"/>
    <property type="evidence" value="ECO:0007669"/>
    <property type="project" value="InterPro"/>
</dbReference>
<evidence type="ECO:0000313" key="1">
    <source>
        <dbReference type="EMBL" id="EHK65279.1"/>
    </source>
</evidence>
<comment type="caution">
    <text evidence="1">The sequence shown here is derived from an EMBL/GenBank/DDBJ whole genome shotgun (WGS) entry which is preliminary data.</text>
</comment>
<sequence>MMLEPIVFTVPGVPKGKGRAKSSSRIGRDPKTGAARVFTRHYTPEATAAYESLVKLAAAKAMAGREAYTGPIRLELDIVMPIPQSWSGVRQRRAAAGEIAPTVKPDADNVEKAIKDGLNGVVYRDDVQVVQDSKSKAYGAVPGVKVVVTFLEHLEPAQGAKKHAP</sequence>
<dbReference type="EMBL" id="AGUF01000055">
    <property type="protein sequence ID" value="EHK65279.1"/>
    <property type="molecule type" value="Genomic_DNA"/>
</dbReference>
<keyword evidence="2" id="KW-1185">Reference proteome</keyword>
<dbReference type="InterPro" id="IPR036614">
    <property type="entry name" value="RusA-like_sf"/>
</dbReference>
<protein>
    <submittedName>
        <fullName evidence="1">Endodeoxyribonuclease RusA family protein</fullName>
    </submittedName>
</protein>
<accession>H0F9L4</accession>
<proteinExistence type="predicted"/>
<dbReference type="eggNOG" id="COG4570">
    <property type="taxonomic scope" value="Bacteria"/>
</dbReference>
<dbReference type="Pfam" id="PF05866">
    <property type="entry name" value="RusA"/>
    <property type="match status" value="1"/>
</dbReference>
<dbReference type="Gene3D" id="3.30.1330.70">
    <property type="entry name" value="Holliday junction resolvase RusA"/>
    <property type="match status" value="1"/>
</dbReference>
<dbReference type="RefSeq" id="WP_008164618.1">
    <property type="nucleotide sequence ID" value="NZ_AGUF01000055.1"/>
</dbReference>
<name>H0F9L4_9BURK</name>
<dbReference type="GO" id="GO:0006310">
    <property type="term" value="P:DNA recombination"/>
    <property type="evidence" value="ECO:0007669"/>
    <property type="project" value="InterPro"/>
</dbReference>
<dbReference type="STRING" id="477184.KYC_17332"/>
<dbReference type="SUPFAM" id="SSF103084">
    <property type="entry name" value="Holliday junction resolvase RusA"/>
    <property type="match status" value="1"/>
</dbReference>
<dbReference type="Proteomes" id="UP000003113">
    <property type="component" value="Unassembled WGS sequence"/>
</dbReference>
<organism evidence="1 2">
    <name type="scientific">Achromobacter arsenitoxydans SY8</name>
    <dbReference type="NCBI Taxonomy" id="477184"/>
    <lineage>
        <taxon>Bacteria</taxon>
        <taxon>Pseudomonadati</taxon>
        <taxon>Pseudomonadota</taxon>
        <taxon>Betaproteobacteria</taxon>
        <taxon>Burkholderiales</taxon>
        <taxon>Alcaligenaceae</taxon>
        <taxon>Achromobacter</taxon>
    </lineage>
</organism>
<gene>
    <name evidence="1" type="ORF">KYC_17332</name>
</gene>
<dbReference type="PATRIC" id="fig|477184.5.peg.3421"/>
<dbReference type="InterPro" id="IPR008822">
    <property type="entry name" value="Endonuclease_RusA-like"/>
</dbReference>
<dbReference type="AlphaFoldDB" id="H0F9L4"/>
<dbReference type="GO" id="GO:0006281">
    <property type="term" value="P:DNA repair"/>
    <property type="evidence" value="ECO:0007669"/>
    <property type="project" value="InterPro"/>
</dbReference>
<evidence type="ECO:0000313" key="2">
    <source>
        <dbReference type="Proteomes" id="UP000003113"/>
    </source>
</evidence>
<reference evidence="1 2" key="1">
    <citation type="journal article" date="2012" name="J. Bacteriol.">
        <title>Genome sequence of the highly efficient arsenite-oxidizing bacterium Achromobacter arsenitoxydans SY8.</title>
        <authorList>
            <person name="Li X."/>
            <person name="Hu Y."/>
            <person name="Gong J."/>
            <person name="Lin Y."/>
            <person name="Johnstone L."/>
            <person name="Rensing C."/>
            <person name="Wang G."/>
        </authorList>
    </citation>
    <scope>NUCLEOTIDE SEQUENCE [LARGE SCALE GENOMIC DNA]</scope>
    <source>
        <strain evidence="1 2">SY8</strain>
    </source>
</reference>